<feature type="non-terminal residue" evidence="1">
    <location>
        <position position="1"/>
    </location>
</feature>
<dbReference type="Proteomes" id="UP000234300">
    <property type="component" value="Unassembled WGS sequence"/>
</dbReference>
<name>A0A2H1KVJ9_BREAU</name>
<evidence type="ECO:0000313" key="1">
    <source>
        <dbReference type="EMBL" id="SMY03711.1"/>
    </source>
</evidence>
<evidence type="ECO:0008006" key="3">
    <source>
        <dbReference type="Google" id="ProtNLM"/>
    </source>
</evidence>
<sequence>AINGRLEHLRGIALGFRNRSNYLIRSLLHAGGMSRLLQPYL</sequence>
<dbReference type="AlphaFoldDB" id="A0A2H1KVJ9"/>
<proteinExistence type="predicted"/>
<protein>
    <recommendedName>
        <fullName evidence="3">Transposase</fullName>
    </recommendedName>
</protein>
<dbReference type="EMBL" id="FXZI01000015">
    <property type="protein sequence ID" value="SMY03711.1"/>
    <property type="molecule type" value="Genomic_DNA"/>
</dbReference>
<evidence type="ECO:0000313" key="2">
    <source>
        <dbReference type="Proteomes" id="UP000234300"/>
    </source>
</evidence>
<reference evidence="1 2" key="1">
    <citation type="submission" date="2017-03" db="EMBL/GenBank/DDBJ databases">
        <authorList>
            <person name="Afonso C.L."/>
            <person name="Miller P.J."/>
            <person name="Scott M.A."/>
            <person name="Spackman E."/>
            <person name="Goraichik I."/>
            <person name="Dimitrov K.M."/>
            <person name="Suarez D.L."/>
            <person name="Swayne D.E."/>
        </authorList>
    </citation>
    <scope>NUCLEOTIDE SEQUENCE [LARGE SCALE GENOMIC DNA]</scope>
    <source>
        <strain evidence="2">8(6)</strain>
    </source>
</reference>
<gene>
    <name evidence="1" type="ORF">BAURA86_03437</name>
</gene>
<accession>A0A2H1KVJ9</accession>
<organism evidence="1 2">
    <name type="scientific">Brevibacterium aurantiacum</name>
    <dbReference type="NCBI Taxonomy" id="273384"/>
    <lineage>
        <taxon>Bacteria</taxon>
        <taxon>Bacillati</taxon>
        <taxon>Actinomycetota</taxon>
        <taxon>Actinomycetes</taxon>
        <taxon>Micrococcales</taxon>
        <taxon>Brevibacteriaceae</taxon>
        <taxon>Brevibacterium</taxon>
    </lineage>
</organism>